<evidence type="ECO:0000313" key="2">
    <source>
        <dbReference type="EMBL" id="KAK3953151.1"/>
    </source>
</evidence>
<dbReference type="Proteomes" id="UP001303222">
    <property type="component" value="Unassembled WGS sequence"/>
</dbReference>
<keyword evidence="1" id="KW-0732">Signal</keyword>
<sequence length="168" mass="18686">MSVTWTVRFGLLINLHSFLARLHSRLPPQRTSPPSKDPSSNGFLCAMLRGFMTSDPVTPMGVRSSVKVCNILLMANRMAMRGSYHGEGGRLRDHSVGMVPVRSRPECAKIVSELNGNIRLACLDNIRTWGYQTCPMSPRPASPRVSYSLLLPRPATSVWLGWYASAWL</sequence>
<keyword evidence="3" id="KW-1185">Reference proteome</keyword>
<organism evidence="2 3">
    <name type="scientific">Pseudoneurospora amorphoporcata</name>
    <dbReference type="NCBI Taxonomy" id="241081"/>
    <lineage>
        <taxon>Eukaryota</taxon>
        <taxon>Fungi</taxon>
        <taxon>Dikarya</taxon>
        <taxon>Ascomycota</taxon>
        <taxon>Pezizomycotina</taxon>
        <taxon>Sordariomycetes</taxon>
        <taxon>Sordariomycetidae</taxon>
        <taxon>Sordariales</taxon>
        <taxon>Sordariaceae</taxon>
        <taxon>Pseudoneurospora</taxon>
    </lineage>
</organism>
<accession>A0AAN6SHF7</accession>
<feature type="chain" id="PRO_5042891045" evidence="1">
    <location>
        <begin position="21"/>
        <end position="168"/>
    </location>
</feature>
<name>A0AAN6SHF7_9PEZI</name>
<proteinExistence type="predicted"/>
<dbReference type="AlphaFoldDB" id="A0AAN6SHF7"/>
<dbReference type="EMBL" id="MU859110">
    <property type="protein sequence ID" value="KAK3953151.1"/>
    <property type="molecule type" value="Genomic_DNA"/>
</dbReference>
<evidence type="ECO:0000256" key="1">
    <source>
        <dbReference type="SAM" id="SignalP"/>
    </source>
</evidence>
<reference evidence="2" key="2">
    <citation type="submission" date="2023-06" db="EMBL/GenBank/DDBJ databases">
        <authorList>
            <consortium name="Lawrence Berkeley National Laboratory"/>
            <person name="Mondo S.J."/>
            <person name="Hensen N."/>
            <person name="Bonometti L."/>
            <person name="Westerberg I."/>
            <person name="Brannstrom I.O."/>
            <person name="Guillou S."/>
            <person name="Cros-Aarteil S."/>
            <person name="Calhoun S."/>
            <person name="Haridas S."/>
            <person name="Kuo A."/>
            <person name="Pangilinan J."/>
            <person name="Riley R."/>
            <person name="Labutti K."/>
            <person name="Andreopoulos B."/>
            <person name="Lipzen A."/>
            <person name="Chen C."/>
            <person name="Yanf M."/>
            <person name="Daum C."/>
            <person name="Ng V."/>
            <person name="Clum A."/>
            <person name="Steindorff A."/>
            <person name="Ohm R."/>
            <person name="Martin F."/>
            <person name="Silar P."/>
            <person name="Natvig D."/>
            <person name="Lalanne C."/>
            <person name="Gautier V."/>
            <person name="Ament-Velasquez S.L."/>
            <person name="Kruys A."/>
            <person name="Hutchinson M.I."/>
            <person name="Powell A.J."/>
            <person name="Barry K."/>
            <person name="Miller A.N."/>
            <person name="Grigoriev I.V."/>
            <person name="Debuchy R."/>
            <person name="Gladieux P."/>
            <person name="Thoren M.H."/>
            <person name="Johannesson H."/>
        </authorList>
    </citation>
    <scope>NUCLEOTIDE SEQUENCE</scope>
    <source>
        <strain evidence="2">CBS 626.80</strain>
    </source>
</reference>
<feature type="signal peptide" evidence="1">
    <location>
        <begin position="1"/>
        <end position="20"/>
    </location>
</feature>
<protein>
    <submittedName>
        <fullName evidence="2">Uncharacterized protein</fullName>
    </submittedName>
</protein>
<reference evidence="2" key="1">
    <citation type="journal article" date="2023" name="Mol. Phylogenet. Evol.">
        <title>Genome-scale phylogeny and comparative genomics of the fungal order Sordariales.</title>
        <authorList>
            <person name="Hensen N."/>
            <person name="Bonometti L."/>
            <person name="Westerberg I."/>
            <person name="Brannstrom I.O."/>
            <person name="Guillou S."/>
            <person name="Cros-Aarteil S."/>
            <person name="Calhoun S."/>
            <person name="Haridas S."/>
            <person name="Kuo A."/>
            <person name="Mondo S."/>
            <person name="Pangilinan J."/>
            <person name="Riley R."/>
            <person name="LaButti K."/>
            <person name="Andreopoulos B."/>
            <person name="Lipzen A."/>
            <person name="Chen C."/>
            <person name="Yan M."/>
            <person name="Daum C."/>
            <person name="Ng V."/>
            <person name="Clum A."/>
            <person name="Steindorff A."/>
            <person name="Ohm R.A."/>
            <person name="Martin F."/>
            <person name="Silar P."/>
            <person name="Natvig D.O."/>
            <person name="Lalanne C."/>
            <person name="Gautier V."/>
            <person name="Ament-Velasquez S.L."/>
            <person name="Kruys A."/>
            <person name="Hutchinson M.I."/>
            <person name="Powell A.J."/>
            <person name="Barry K."/>
            <person name="Miller A.N."/>
            <person name="Grigoriev I.V."/>
            <person name="Debuchy R."/>
            <person name="Gladieux P."/>
            <person name="Hiltunen Thoren M."/>
            <person name="Johannesson H."/>
        </authorList>
    </citation>
    <scope>NUCLEOTIDE SEQUENCE</scope>
    <source>
        <strain evidence="2">CBS 626.80</strain>
    </source>
</reference>
<gene>
    <name evidence="2" type="ORF">QBC32DRAFT_126001</name>
</gene>
<evidence type="ECO:0000313" key="3">
    <source>
        <dbReference type="Proteomes" id="UP001303222"/>
    </source>
</evidence>
<comment type="caution">
    <text evidence="2">The sequence shown here is derived from an EMBL/GenBank/DDBJ whole genome shotgun (WGS) entry which is preliminary data.</text>
</comment>